<dbReference type="InterPro" id="IPR037294">
    <property type="entry name" value="ABC_BtuC-like"/>
</dbReference>
<keyword evidence="5 7" id="KW-0472">Membrane</keyword>
<dbReference type="Gene3D" id="1.10.3470.10">
    <property type="entry name" value="ABC transporter involved in vitamin B12 uptake, BtuC"/>
    <property type="match status" value="1"/>
</dbReference>
<sequence>MSIFDPIYLSILQRPLLEVVIVGVLAGLVGCLAVLHQRVFFVESVAHGTFPGAIIGVVLGMNLVTDDMSNDSKMRLLSLCLFAGALLACVPLSWLMHKLVAVSGLSSQASAGIVLTLGFALGYFFNKWFAPLPLKIASFLTGSVMSVNHTDIISALVVLAIALIILAGFGKQLIFFSFDSAGYRAAGLPAAVAEGIILSLVCATIVVVIPAVGTILSIALVAAPAAGLQSLVKSTTQLLWLSPVAGAAIGVTGLLTAVQANWSAGGTIALVAGVFYVVCVVIAKATHRRHA</sequence>
<feature type="transmembrane region" description="Helical" evidence="7">
    <location>
        <begin position="264"/>
        <end position="283"/>
    </location>
</feature>
<keyword evidence="3 6" id="KW-0812">Transmembrane</keyword>
<evidence type="ECO:0000313" key="8">
    <source>
        <dbReference type="EMBL" id="MBN9644077.1"/>
    </source>
</evidence>
<evidence type="ECO:0000256" key="5">
    <source>
        <dbReference type="ARBA" id="ARBA00023136"/>
    </source>
</evidence>
<accession>A0A939IXW7</accession>
<dbReference type="InterPro" id="IPR001626">
    <property type="entry name" value="ABC_TroCD"/>
</dbReference>
<dbReference type="RefSeq" id="WP_207118979.1">
    <property type="nucleotide sequence ID" value="NZ_JAFLEQ010000008.1"/>
</dbReference>
<dbReference type="Proteomes" id="UP000664332">
    <property type="component" value="Unassembled WGS sequence"/>
</dbReference>
<feature type="transmembrane region" description="Helical" evidence="7">
    <location>
        <begin position="16"/>
        <end position="39"/>
    </location>
</feature>
<evidence type="ECO:0000256" key="2">
    <source>
        <dbReference type="ARBA" id="ARBA00008034"/>
    </source>
</evidence>
<comment type="caution">
    <text evidence="8">The sequence shown here is derived from an EMBL/GenBank/DDBJ whole genome shotgun (WGS) entry which is preliminary data.</text>
</comment>
<feature type="transmembrane region" description="Helical" evidence="7">
    <location>
        <begin position="196"/>
        <end position="226"/>
    </location>
</feature>
<evidence type="ECO:0000256" key="1">
    <source>
        <dbReference type="ARBA" id="ARBA00004141"/>
    </source>
</evidence>
<evidence type="ECO:0000256" key="6">
    <source>
        <dbReference type="RuleBase" id="RU003943"/>
    </source>
</evidence>
<keyword evidence="9" id="KW-1185">Reference proteome</keyword>
<dbReference type="Pfam" id="PF00950">
    <property type="entry name" value="ABC-3"/>
    <property type="match status" value="1"/>
</dbReference>
<keyword evidence="4 7" id="KW-1133">Transmembrane helix</keyword>
<dbReference type="PANTHER" id="PTHR30477">
    <property type="entry name" value="ABC-TRANSPORTER METAL-BINDING PROTEIN"/>
    <property type="match status" value="1"/>
</dbReference>
<feature type="transmembrane region" description="Helical" evidence="7">
    <location>
        <begin position="76"/>
        <end position="96"/>
    </location>
</feature>
<feature type="transmembrane region" description="Helical" evidence="7">
    <location>
        <begin position="108"/>
        <end position="125"/>
    </location>
</feature>
<proteinExistence type="inferred from homology"/>
<dbReference type="EMBL" id="JAFLEQ010000008">
    <property type="protein sequence ID" value="MBN9644077.1"/>
    <property type="molecule type" value="Genomic_DNA"/>
</dbReference>
<evidence type="ECO:0000256" key="7">
    <source>
        <dbReference type="SAM" id="Phobius"/>
    </source>
</evidence>
<dbReference type="SUPFAM" id="SSF81345">
    <property type="entry name" value="ABC transporter involved in vitamin B12 uptake, BtuC"/>
    <property type="match status" value="1"/>
</dbReference>
<gene>
    <name evidence="8" type="ORF">JZY06_05515</name>
</gene>
<reference evidence="8" key="1">
    <citation type="submission" date="2021-03" db="EMBL/GenBank/DDBJ databases">
        <authorList>
            <person name="Sun Q."/>
        </authorList>
    </citation>
    <scope>NUCLEOTIDE SEQUENCE</scope>
    <source>
        <strain evidence="8">CCM 8862</strain>
    </source>
</reference>
<dbReference type="GO" id="GO:0043190">
    <property type="term" value="C:ATP-binding cassette (ABC) transporter complex"/>
    <property type="evidence" value="ECO:0007669"/>
    <property type="project" value="InterPro"/>
</dbReference>
<dbReference type="AlphaFoldDB" id="A0A939IXW7"/>
<evidence type="ECO:0000313" key="9">
    <source>
        <dbReference type="Proteomes" id="UP000664332"/>
    </source>
</evidence>
<comment type="similarity">
    <text evidence="2 6">Belongs to the ABC-3 integral membrane protein family.</text>
</comment>
<organism evidence="8 9">
    <name type="scientific">Corynebacterium mendelii</name>
    <dbReference type="NCBI Taxonomy" id="2765362"/>
    <lineage>
        <taxon>Bacteria</taxon>
        <taxon>Bacillati</taxon>
        <taxon>Actinomycetota</taxon>
        <taxon>Actinomycetes</taxon>
        <taxon>Mycobacteriales</taxon>
        <taxon>Corynebacteriaceae</taxon>
        <taxon>Corynebacterium</taxon>
    </lineage>
</organism>
<feature type="transmembrane region" description="Helical" evidence="7">
    <location>
        <begin position="152"/>
        <end position="176"/>
    </location>
</feature>
<evidence type="ECO:0000256" key="4">
    <source>
        <dbReference type="ARBA" id="ARBA00022989"/>
    </source>
</evidence>
<dbReference type="GO" id="GO:0010043">
    <property type="term" value="P:response to zinc ion"/>
    <property type="evidence" value="ECO:0007669"/>
    <property type="project" value="TreeGrafter"/>
</dbReference>
<name>A0A939IXW7_9CORY</name>
<dbReference type="GO" id="GO:0055085">
    <property type="term" value="P:transmembrane transport"/>
    <property type="evidence" value="ECO:0007669"/>
    <property type="project" value="InterPro"/>
</dbReference>
<evidence type="ECO:0000256" key="3">
    <source>
        <dbReference type="ARBA" id="ARBA00022692"/>
    </source>
</evidence>
<dbReference type="PANTHER" id="PTHR30477:SF13">
    <property type="entry name" value="IRON TRANSPORT SYSTEM MEMBRANE PROTEIN HI_0360-RELATED"/>
    <property type="match status" value="1"/>
</dbReference>
<comment type="subcellular location">
    <subcellularLocation>
        <location evidence="6">Cell membrane</location>
        <topology evidence="6">Multi-pass membrane protein</topology>
    </subcellularLocation>
    <subcellularLocation>
        <location evidence="1">Membrane</location>
        <topology evidence="1">Multi-pass membrane protein</topology>
    </subcellularLocation>
</comment>
<feature type="transmembrane region" description="Helical" evidence="7">
    <location>
        <begin position="238"/>
        <end position="258"/>
    </location>
</feature>
<feature type="transmembrane region" description="Helical" evidence="7">
    <location>
        <begin position="45"/>
        <end position="64"/>
    </location>
</feature>
<protein>
    <submittedName>
        <fullName evidence="8">Metal ABC transporter permease</fullName>
    </submittedName>
</protein>
<keyword evidence="6" id="KW-0813">Transport</keyword>